<dbReference type="GO" id="GO:0004534">
    <property type="term" value="F:5'-3' RNA exonuclease activity"/>
    <property type="evidence" value="ECO:0007669"/>
    <property type="project" value="TreeGrafter"/>
</dbReference>
<dbReference type="GO" id="GO:0035312">
    <property type="term" value="F:5'-3' DNA exonuclease activity"/>
    <property type="evidence" value="ECO:0007669"/>
    <property type="project" value="TreeGrafter"/>
</dbReference>
<dbReference type="Gene3D" id="3.20.20.140">
    <property type="entry name" value="Metal-dependent hydrolases"/>
    <property type="match status" value="1"/>
</dbReference>
<evidence type="ECO:0000259" key="1">
    <source>
        <dbReference type="SMART" id="SM00481"/>
    </source>
</evidence>
<protein>
    <submittedName>
        <fullName evidence="2">CehA/McbA family metallohydrolase</fullName>
    </submittedName>
</protein>
<dbReference type="InterPro" id="IPR004013">
    <property type="entry name" value="PHP_dom"/>
</dbReference>
<dbReference type="PANTHER" id="PTHR42924">
    <property type="entry name" value="EXONUCLEASE"/>
    <property type="match status" value="1"/>
</dbReference>
<feature type="domain" description="Polymerase/histidinol phosphatase N-terminal" evidence="1">
    <location>
        <begin position="6"/>
        <end position="67"/>
    </location>
</feature>
<dbReference type="RefSeq" id="WP_350344825.1">
    <property type="nucleotide sequence ID" value="NZ_CP158367.1"/>
</dbReference>
<organism evidence="2">
    <name type="scientific">Proteinivorax tanatarense</name>
    <dbReference type="NCBI Taxonomy" id="1260629"/>
    <lineage>
        <taxon>Bacteria</taxon>
        <taxon>Bacillati</taxon>
        <taxon>Bacillota</taxon>
        <taxon>Clostridia</taxon>
        <taxon>Eubacteriales</taxon>
        <taxon>Proteinivoracaceae</taxon>
        <taxon>Proteinivorax</taxon>
    </lineage>
</organism>
<evidence type="ECO:0000313" key="2">
    <source>
        <dbReference type="EMBL" id="XBX76091.1"/>
    </source>
</evidence>
<dbReference type="InterPro" id="IPR052018">
    <property type="entry name" value="PHP_domain"/>
</dbReference>
<dbReference type="InterPro" id="IPR003141">
    <property type="entry name" value="Pol/His_phosphatase_N"/>
</dbReference>
<accession>A0AAU7VPT7</accession>
<dbReference type="NCBIfam" id="NF038032">
    <property type="entry name" value="CehA_McbA_metalo"/>
    <property type="match status" value="1"/>
</dbReference>
<dbReference type="AlphaFoldDB" id="A0AAU7VPT7"/>
<gene>
    <name evidence="2" type="ORF">PRVXT_001266</name>
</gene>
<sequence length="338" mass="38505">MYTYRGNIHVHSKLSDGTRSVEDIAQIAKKAGLDFVCITDHNCFAFEKTGYYDGLLLIMGSELNKKKHHYLALGISNEIKTNCDNPQVVINEVKAQEGIGIIAHPCEKGSNVMFNGASFPWTNWDVYGYDGIEVWNFCSQWKDQTKNKREALKNLIFSPYKPITGPCKESMAIFDKVSQNRKVFAIAGTDIHSPQIGPWEILSYKQLFNALNNYVLTDKRLPKDALEAETVILDSLRKGQSYFAFEVKHLAKGFNFWISDNKDTFGIGSDLCFKKNLKAVIRLPRNLIAEIYLKKDGKTIYKAKESKAEVKVNERGIYRVEVWEGSSPWIFSNNIYVN</sequence>
<dbReference type="CDD" id="cd07432">
    <property type="entry name" value="PHP_HisPPase"/>
    <property type="match status" value="1"/>
</dbReference>
<reference evidence="2" key="2">
    <citation type="submission" date="2024-06" db="EMBL/GenBank/DDBJ databases">
        <authorList>
            <person name="Petrova K.O."/>
            <person name="Toshchakov S.V."/>
            <person name="Boltjanskaja Y.V."/>
            <person name="Kevbrin V."/>
        </authorList>
    </citation>
    <scope>NUCLEOTIDE SEQUENCE</scope>
    <source>
        <strain evidence="2">Z-910T</strain>
    </source>
</reference>
<reference evidence="2" key="1">
    <citation type="journal article" date="2013" name="Extremophiles">
        <title>Proteinivorax tanatarense gen. nov., sp. nov., an anaerobic, haloalkaliphilic, proteolytic bacterium isolated from a decaying algal bloom, and proposal of Proteinivoraceae fam. nov.</title>
        <authorList>
            <person name="Kevbrin V."/>
            <person name="Boltyanskaya Y."/>
            <person name="Zhilina T."/>
            <person name="Kolganova T."/>
            <person name="Lavrentjeva E."/>
            <person name="Kuznetsov B."/>
        </authorList>
    </citation>
    <scope>NUCLEOTIDE SEQUENCE</scope>
    <source>
        <strain evidence="2">Z-910T</strain>
    </source>
</reference>
<dbReference type="EMBL" id="CP158367">
    <property type="protein sequence ID" value="XBX76091.1"/>
    <property type="molecule type" value="Genomic_DNA"/>
</dbReference>
<dbReference type="Pfam" id="PF02811">
    <property type="entry name" value="PHP"/>
    <property type="match status" value="1"/>
</dbReference>
<dbReference type="SUPFAM" id="SSF89550">
    <property type="entry name" value="PHP domain-like"/>
    <property type="match status" value="1"/>
</dbReference>
<dbReference type="SMART" id="SM00481">
    <property type="entry name" value="POLIIIAc"/>
    <property type="match status" value="1"/>
</dbReference>
<dbReference type="PANTHER" id="PTHR42924:SF3">
    <property type="entry name" value="POLYMERASE_HISTIDINOL PHOSPHATASE N-TERMINAL DOMAIN-CONTAINING PROTEIN"/>
    <property type="match status" value="1"/>
</dbReference>
<dbReference type="InterPro" id="IPR016195">
    <property type="entry name" value="Pol/histidinol_Pase-like"/>
</dbReference>
<proteinExistence type="predicted"/>
<name>A0AAU7VPT7_9FIRM</name>